<sequence length="34" mass="3626">MVLWGIVSSCAGYVTIGQVATRLQERSTPLKSSS</sequence>
<name>A0A2P2Q8M8_RHIMU</name>
<dbReference type="EMBL" id="GGEC01082854">
    <property type="protein sequence ID" value="MBX63338.1"/>
    <property type="molecule type" value="Transcribed_RNA"/>
</dbReference>
<evidence type="ECO:0000313" key="1">
    <source>
        <dbReference type="EMBL" id="MBX63338.1"/>
    </source>
</evidence>
<protein>
    <submittedName>
        <fullName evidence="1">Glutamate decarboxylase</fullName>
    </submittedName>
</protein>
<reference evidence="1" key="1">
    <citation type="submission" date="2018-02" db="EMBL/GenBank/DDBJ databases">
        <title>Rhizophora mucronata_Transcriptome.</title>
        <authorList>
            <person name="Meera S.P."/>
            <person name="Sreeshan A."/>
            <person name="Augustine A."/>
        </authorList>
    </citation>
    <scope>NUCLEOTIDE SEQUENCE</scope>
    <source>
        <tissue evidence="1">Leaf</tissue>
    </source>
</reference>
<accession>A0A2P2Q8M8</accession>
<organism evidence="1">
    <name type="scientific">Rhizophora mucronata</name>
    <name type="common">Asiatic mangrove</name>
    <dbReference type="NCBI Taxonomy" id="61149"/>
    <lineage>
        <taxon>Eukaryota</taxon>
        <taxon>Viridiplantae</taxon>
        <taxon>Streptophyta</taxon>
        <taxon>Embryophyta</taxon>
        <taxon>Tracheophyta</taxon>
        <taxon>Spermatophyta</taxon>
        <taxon>Magnoliopsida</taxon>
        <taxon>eudicotyledons</taxon>
        <taxon>Gunneridae</taxon>
        <taxon>Pentapetalae</taxon>
        <taxon>rosids</taxon>
        <taxon>fabids</taxon>
        <taxon>Malpighiales</taxon>
        <taxon>Rhizophoraceae</taxon>
        <taxon>Rhizophora</taxon>
    </lineage>
</organism>
<proteinExistence type="predicted"/>
<dbReference type="AlphaFoldDB" id="A0A2P2Q8M8"/>